<evidence type="ECO:0000256" key="5">
    <source>
        <dbReference type="SAM" id="MobiDB-lite"/>
    </source>
</evidence>
<dbReference type="InterPro" id="IPR036893">
    <property type="entry name" value="SBP_sf"/>
</dbReference>
<sequence>MTESASSSSSSPPNFSAESLNGLKFGRKIYFEDGGLGALHKSSSGSAAGSSSAGATPPKKQRGGGNWVSRRGVRWRAARHKVCGLHSKTPTVIVAGLEQRFCQQCSRGIPIAHYILQFQVFEELQSLVLGGNQELLTINRIRRELSKIKRELKIIPWKFAPQPNNGQASSGDRELLRWTTRSVDASKVYGFDEDVISMKKLLFQQGSDDRFREVGIVGGDSIGKTTLFQLLFDKQEVKNTFLPTGVSFIIPCGNKSMWQQIGAHSKSLE</sequence>
<dbReference type="InterPro" id="IPR044817">
    <property type="entry name" value="SBP-like"/>
</dbReference>
<evidence type="ECO:0000256" key="2">
    <source>
        <dbReference type="ARBA" id="ARBA00022771"/>
    </source>
</evidence>
<dbReference type="InterPro" id="IPR004333">
    <property type="entry name" value="SBP_dom"/>
</dbReference>
<dbReference type="PROSITE" id="PS51141">
    <property type="entry name" value="ZF_SBP"/>
    <property type="match status" value="1"/>
</dbReference>
<dbReference type="Pfam" id="PF03110">
    <property type="entry name" value="SBP"/>
    <property type="match status" value="1"/>
</dbReference>
<evidence type="ECO:0000313" key="7">
    <source>
        <dbReference type="EMBL" id="RXH81187.1"/>
    </source>
</evidence>
<dbReference type="Gene3D" id="4.10.1100.10">
    <property type="entry name" value="Transcription factor, SBP-box domain"/>
    <property type="match status" value="1"/>
</dbReference>
<evidence type="ECO:0000256" key="1">
    <source>
        <dbReference type="ARBA" id="ARBA00022723"/>
    </source>
</evidence>
<organism evidence="7 8">
    <name type="scientific">Malus domestica</name>
    <name type="common">Apple</name>
    <name type="synonym">Pyrus malus</name>
    <dbReference type="NCBI Taxonomy" id="3750"/>
    <lineage>
        <taxon>Eukaryota</taxon>
        <taxon>Viridiplantae</taxon>
        <taxon>Streptophyta</taxon>
        <taxon>Embryophyta</taxon>
        <taxon>Tracheophyta</taxon>
        <taxon>Spermatophyta</taxon>
        <taxon>Magnoliopsida</taxon>
        <taxon>eudicotyledons</taxon>
        <taxon>Gunneridae</taxon>
        <taxon>Pentapetalae</taxon>
        <taxon>rosids</taxon>
        <taxon>fabids</taxon>
        <taxon>Rosales</taxon>
        <taxon>Rosaceae</taxon>
        <taxon>Amygdaloideae</taxon>
        <taxon>Maleae</taxon>
        <taxon>Malus</taxon>
    </lineage>
</organism>
<keyword evidence="3" id="KW-0862">Zinc</keyword>
<dbReference type="SUPFAM" id="SSF103612">
    <property type="entry name" value="SBT domain"/>
    <property type="match status" value="1"/>
</dbReference>
<reference evidence="7 8" key="1">
    <citation type="submission" date="2018-10" db="EMBL/GenBank/DDBJ databases">
        <title>A high-quality apple genome assembly.</title>
        <authorList>
            <person name="Hu J."/>
        </authorList>
    </citation>
    <scope>NUCLEOTIDE SEQUENCE [LARGE SCALE GENOMIC DNA]</scope>
    <source>
        <strain evidence="8">cv. HFTH1</strain>
        <tissue evidence="7">Young leaf</tissue>
    </source>
</reference>
<dbReference type="InterPro" id="IPR027417">
    <property type="entry name" value="P-loop_NTPase"/>
</dbReference>
<dbReference type="PANTHER" id="PTHR31251:SF226">
    <property type="entry name" value="SQUAMOSA PROMOTER-BINDING-LIKE PROTEIN 6"/>
    <property type="match status" value="1"/>
</dbReference>
<dbReference type="GO" id="GO:0005634">
    <property type="term" value="C:nucleus"/>
    <property type="evidence" value="ECO:0007669"/>
    <property type="project" value="InterPro"/>
</dbReference>
<dbReference type="PANTHER" id="PTHR31251">
    <property type="entry name" value="SQUAMOSA PROMOTER-BINDING-LIKE PROTEIN 4"/>
    <property type="match status" value="1"/>
</dbReference>
<evidence type="ECO:0000313" key="8">
    <source>
        <dbReference type="Proteomes" id="UP000290289"/>
    </source>
</evidence>
<keyword evidence="8" id="KW-1185">Reference proteome</keyword>
<protein>
    <recommendedName>
        <fullName evidence="6">SBP-type domain-containing protein</fullName>
    </recommendedName>
</protein>
<evidence type="ECO:0000256" key="4">
    <source>
        <dbReference type="PROSITE-ProRule" id="PRU00470"/>
    </source>
</evidence>
<keyword evidence="1" id="KW-0479">Metal-binding</keyword>
<dbReference type="GO" id="GO:0003677">
    <property type="term" value="F:DNA binding"/>
    <property type="evidence" value="ECO:0007669"/>
    <property type="project" value="InterPro"/>
</dbReference>
<dbReference type="GO" id="GO:0008270">
    <property type="term" value="F:zinc ion binding"/>
    <property type="evidence" value="ECO:0007669"/>
    <property type="project" value="UniProtKB-KW"/>
</dbReference>
<evidence type="ECO:0000256" key="3">
    <source>
        <dbReference type="ARBA" id="ARBA00022833"/>
    </source>
</evidence>
<dbReference type="EMBL" id="RDQH01000338">
    <property type="protein sequence ID" value="RXH81187.1"/>
    <property type="molecule type" value="Genomic_DNA"/>
</dbReference>
<comment type="caution">
    <text evidence="7">The sequence shown here is derived from an EMBL/GenBank/DDBJ whole genome shotgun (WGS) entry which is preliminary data.</text>
</comment>
<accession>A0A498IGR6</accession>
<feature type="region of interest" description="Disordered" evidence="5">
    <location>
        <begin position="41"/>
        <end position="70"/>
    </location>
</feature>
<name>A0A498IGR6_MALDO</name>
<dbReference type="Proteomes" id="UP000290289">
    <property type="component" value="Chromosome 12"/>
</dbReference>
<feature type="compositionally biased region" description="Low complexity" evidence="5">
    <location>
        <begin position="41"/>
        <end position="55"/>
    </location>
</feature>
<proteinExistence type="predicted"/>
<dbReference type="SUPFAM" id="SSF52540">
    <property type="entry name" value="P-loop containing nucleoside triphosphate hydrolases"/>
    <property type="match status" value="1"/>
</dbReference>
<evidence type="ECO:0000259" key="6">
    <source>
        <dbReference type="PROSITE" id="PS51141"/>
    </source>
</evidence>
<gene>
    <name evidence="7" type="ORF">DVH24_005101</name>
</gene>
<feature type="domain" description="SBP-type" evidence="6">
    <location>
        <begin position="58"/>
        <end position="145"/>
    </location>
</feature>
<keyword evidence="2 4" id="KW-0863">Zinc-finger</keyword>
<dbReference type="AlphaFoldDB" id="A0A498IGR6"/>
<dbReference type="Gene3D" id="3.40.50.300">
    <property type="entry name" value="P-loop containing nucleotide triphosphate hydrolases"/>
    <property type="match status" value="1"/>
</dbReference>